<keyword evidence="3" id="KW-1185">Reference proteome</keyword>
<comment type="caution">
    <text evidence="1">The sequence shown here is derived from an EMBL/GenBank/DDBJ whole genome shotgun (WGS) entry which is preliminary data.</text>
</comment>
<accession>A0A5B0PBR2</accession>
<name>A0A5B0PBR2_PUCGR</name>
<dbReference type="Proteomes" id="UP000325313">
    <property type="component" value="Unassembled WGS sequence"/>
</dbReference>
<evidence type="ECO:0000313" key="1">
    <source>
        <dbReference type="EMBL" id="KAA1098543.1"/>
    </source>
</evidence>
<evidence type="ECO:0000313" key="2">
    <source>
        <dbReference type="EMBL" id="KAA1100383.1"/>
    </source>
</evidence>
<gene>
    <name evidence="1" type="ORF">PGT21_036350</name>
    <name evidence="2" type="ORF">PGTUg99_024778</name>
</gene>
<organism evidence="1 3">
    <name type="scientific">Puccinia graminis f. sp. tritici</name>
    <dbReference type="NCBI Taxonomy" id="56615"/>
    <lineage>
        <taxon>Eukaryota</taxon>
        <taxon>Fungi</taxon>
        <taxon>Dikarya</taxon>
        <taxon>Basidiomycota</taxon>
        <taxon>Pucciniomycotina</taxon>
        <taxon>Pucciniomycetes</taxon>
        <taxon>Pucciniales</taxon>
        <taxon>Pucciniaceae</taxon>
        <taxon>Puccinia</taxon>
    </lineage>
</organism>
<dbReference type="Proteomes" id="UP000324748">
    <property type="component" value="Unassembled WGS sequence"/>
</dbReference>
<protein>
    <submittedName>
        <fullName evidence="1">Uncharacterized protein</fullName>
    </submittedName>
</protein>
<dbReference type="EMBL" id="VDEP01000341">
    <property type="protein sequence ID" value="KAA1100383.1"/>
    <property type="molecule type" value="Genomic_DNA"/>
</dbReference>
<evidence type="ECO:0000313" key="3">
    <source>
        <dbReference type="Proteomes" id="UP000324748"/>
    </source>
</evidence>
<reference evidence="3 4" key="1">
    <citation type="submission" date="2019-05" db="EMBL/GenBank/DDBJ databases">
        <title>Emergence of the Ug99 lineage of the wheat stem rust pathogen through somatic hybridization.</title>
        <authorList>
            <person name="Li F."/>
            <person name="Upadhyaya N.M."/>
            <person name="Sperschneider J."/>
            <person name="Matny O."/>
            <person name="Nguyen-Phuc H."/>
            <person name="Mago R."/>
            <person name="Raley C."/>
            <person name="Miller M.E."/>
            <person name="Silverstein K.A.T."/>
            <person name="Henningsen E."/>
            <person name="Hirsch C.D."/>
            <person name="Visser B."/>
            <person name="Pretorius Z.A."/>
            <person name="Steffenson B.J."/>
            <person name="Schwessinger B."/>
            <person name="Dodds P.N."/>
            <person name="Figueroa M."/>
        </authorList>
    </citation>
    <scope>NUCLEOTIDE SEQUENCE [LARGE SCALE GENOMIC DNA]</scope>
    <source>
        <strain evidence="1">21-0</strain>
        <strain evidence="2 4">Ug99</strain>
    </source>
</reference>
<proteinExistence type="predicted"/>
<sequence>MQHHQQSVTFHFVVAGGRALVALATGQRLADDRLHNQAQPAERHPSLDTYSRFYLTKRRLSGLKSLHKLSICSQQSRPCFFFLPI</sequence>
<evidence type="ECO:0000313" key="4">
    <source>
        <dbReference type="Proteomes" id="UP000325313"/>
    </source>
</evidence>
<dbReference type="EMBL" id="VSWC01000066">
    <property type="protein sequence ID" value="KAA1098543.1"/>
    <property type="molecule type" value="Genomic_DNA"/>
</dbReference>
<dbReference type="AlphaFoldDB" id="A0A5B0PBR2"/>